<dbReference type="Proteomes" id="UP000886998">
    <property type="component" value="Unassembled WGS sequence"/>
</dbReference>
<dbReference type="EMBL" id="BMAV01007246">
    <property type="protein sequence ID" value="GFY49979.1"/>
    <property type="molecule type" value="Genomic_DNA"/>
</dbReference>
<comment type="caution">
    <text evidence="1">The sequence shown here is derived from an EMBL/GenBank/DDBJ whole genome shotgun (WGS) entry which is preliminary data.</text>
</comment>
<evidence type="ECO:0000313" key="2">
    <source>
        <dbReference type="Proteomes" id="UP000886998"/>
    </source>
</evidence>
<organism evidence="1 2">
    <name type="scientific">Trichonephila inaurata madagascariensis</name>
    <dbReference type="NCBI Taxonomy" id="2747483"/>
    <lineage>
        <taxon>Eukaryota</taxon>
        <taxon>Metazoa</taxon>
        <taxon>Ecdysozoa</taxon>
        <taxon>Arthropoda</taxon>
        <taxon>Chelicerata</taxon>
        <taxon>Arachnida</taxon>
        <taxon>Araneae</taxon>
        <taxon>Araneomorphae</taxon>
        <taxon>Entelegynae</taxon>
        <taxon>Araneoidea</taxon>
        <taxon>Nephilidae</taxon>
        <taxon>Trichonephila</taxon>
        <taxon>Trichonephila inaurata</taxon>
    </lineage>
</organism>
<protein>
    <submittedName>
        <fullName evidence="1">Uncharacterized protein</fullName>
    </submittedName>
</protein>
<proteinExistence type="predicted"/>
<evidence type="ECO:0000313" key="1">
    <source>
        <dbReference type="EMBL" id="GFY49979.1"/>
    </source>
</evidence>
<name>A0A8X6XCF9_9ARAC</name>
<accession>A0A8X6XCF9</accession>
<dbReference type="AlphaFoldDB" id="A0A8X6XCF9"/>
<reference evidence="1" key="1">
    <citation type="submission" date="2020-08" db="EMBL/GenBank/DDBJ databases">
        <title>Multicomponent nature underlies the extraordinary mechanical properties of spider dragline silk.</title>
        <authorList>
            <person name="Kono N."/>
            <person name="Nakamura H."/>
            <person name="Mori M."/>
            <person name="Yoshida Y."/>
            <person name="Ohtoshi R."/>
            <person name="Malay A.D."/>
            <person name="Moran D.A.P."/>
            <person name="Tomita M."/>
            <person name="Numata K."/>
            <person name="Arakawa K."/>
        </authorList>
    </citation>
    <scope>NUCLEOTIDE SEQUENCE</scope>
</reference>
<keyword evidence="2" id="KW-1185">Reference proteome</keyword>
<gene>
    <name evidence="1" type="ORF">TNIN_475851</name>
</gene>
<sequence>MSRLFTWEKNDRREKKSVEEFLIPQVDEATQTNSSTLLSNRNESALVNLDASNSSYRHSVWMLSSCLVRWHQ</sequence>